<gene>
    <name evidence="1" type="ORF">Nkreftii_001749</name>
</gene>
<dbReference type="InterPro" id="IPR027417">
    <property type="entry name" value="P-loop_NTPase"/>
</dbReference>
<dbReference type="SUPFAM" id="SSF52540">
    <property type="entry name" value="P-loop containing nucleoside triphosphate hydrolases"/>
    <property type="match status" value="1"/>
</dbReference>
<evidence type="ECO:0000313" key="2">
    <source>
        <dbReference type="Proteomes" id="UP000593737"/>
    </source>
</evidence>
<dbReference type="Proteomes" id="UP000593737">
    <property type="component" value="Chromosome"/>
</dbReference>
<accession>A0A7S8IZH1</accession>
<dbReference type="PANTHER" id="PTHR43873:SF1">
    <property type="entry name" value="COBYRINATE A,C-DIAMIDE SYNTHASE"/>
    <property type="match status" value="1"/>
</dbReference>
<protein>
    <recommendedName>
        <fullName evidence="3">CobQ/CobB/MinD/ParA nucleotide binding domain-containing protein</fullName>
    </recommendedName>
</protein>
<reference evidence="1 2" key="1">
    <citation type="journal article" date="2020" name="ISME J.">
        <title>Enrichment and physiological characterization of a novel comammox Nitrospira indicates ammonium inhibition of complete nitrification.</title>
        <authorList>
            <person name="Sakoula D."/>
            <person name="Koch H."/>
            <person name="Frank J."/>
            <person name="Jetten M.S.M."/>
            <person name="van Kessel M.A.H.J."/>
            <person name="Lucker S."/>
        </authorList>
    </citation>
    <scope>NUCLEOTIDE SEQUENCE [LARGE SCALE GENOMIC DNA]</scope>
    <source>
        <strain evidence="1">Comreactor17</strain>
    </source>
</reference>
<sequence>MSMGKYPRLVIAGTSNGVGNRTASLAIPTALREQGRRVQPFKIGPEFIDHRHHHAATGRPYACVMLKDS</sequence>
<name>A0A7S8IZH1_9BACT</name>
<dbReference type="GO" id="GO:0042242">
    <property type="term" value="F:cobyrinic acid a,c-diamide synthase activity"/>
    <property type="evidence" value="ECO:0007669"/>
    <property type="project" value="InterPro"/>
</dbReference>
<dbReference type="PANTHER" id="PTHR43873">
    <property type="entry name" value="COBYRINATE A,C-DIAMIDE SYNTHASE"/>
    <property type="match status" value="1"/>
</dbReference>
<evidence type="ECO:0000313" key="1">
    <source>
        <dbReference type="EMBL" id="QPD03975.1"/>
    </source>
</evidence>
<proteinExistence type="predicted"/>
<dbReference type="AlphaFoldDB" id="A0A7S8IZH1"/>
<dbReference type="InterPro" id="IPR004484">
    <property type="entry name" value="CbiA/CobB_synth"/>
</dbReference>
<organism evidence="1 2">
    <name type="scientific">Candidatus Nitrospira kreftii</name>
    <dbReference type="NCBI Taxonomy" id="2652173"/>
    <lineage>
        <taxon>Bacteria</taxon>
        <taxon>Pseudomonadati</taxon>
        <taxon>Nitrospirota</taxon>
        <taxon>Nitrospiria</taxon>
        <taxon>Nitrospirales</taxon>
        <taxon>Nitrospiraceae</taxon>
        <taxon>Nitrospira</taxon>
    </lineage>
</organism>
<dbReference type="EMBL" id="CP047423">
    <property type="protein sequence ID" value="QPD03975.1"/>
    <property type="molecule type" value="Genomic_DNA"/>
</dbReference>
<evidence type="ECO:0008006" key="3">
    <source>
        <dbReference type="Google" id="ProtNLM"/>
    </source>
</evidence>
<dbReference type="KEGG" id="nkf:Nkreftii_001749"/>